<dbReference type="STRING" id="1127699.HMPREF9151_01154"/>
<protein>
    <submittedName>
        <fullName evidence="1">Uncharacterized protein</fullName>
    </submittedName>
</protein>
<keyword evidence="2" id="KW-1185">Reference proteome</keyword>
<sequence>MLCLANNAAYLFPCKGEIERELLTPNSALDRAIPLHKSTKDLNDKQHKK</sequence>
<dbReference type="EMBL" id="AMEP01000081">
    <property type="protein sequence ID" value="EKY00985.1"/>
    <property type="molecule type" value="Genomic_DNA"/>
</dbReference>
<evidence type="ECO:0000313" key="1">
    <source>
        <dbReference type="EMBL" id="EKY00985.1"/>
    </source>
</evidence>
<proteinExistence type="predicted"/>
<name>L1NCI0_9BACT</name>
<dbReference type="Proteomes" id="UP000010433">
    <property type="component" value="Unassembled WGS sequence"/>
</dbReference>
<evidence type="ECO:0000313" key="2">
    <source>
        <dbReference type="Proteomes" id="UP000010433"/>
    </source>
</evidence>
<organism evidence="1 2">
    <name type="scientific">Hoylesella saccharolytica F0055</name>
    <dbReference type="NCBI Taxonomy" id="1127699"/>
    <lineage>
        <taxon>Bacteria</taxon>
        <taxon>Pseudomonadati</taxon>
        <taxon>Bacteroidota</taxon>
        <taxon>Bacteroidia</taxon>
        <taxon>Bacteroidales</taxon>
        <taxon>Prevotellaceae</taxon>
        <taxon>Hoylesella</taxon>
    </lineage>
</organism>
<dbReference type="AlphaFoldDB" id="L1NCI0"/>
<dbReference type="HOGENOM" id="CLU_3139271_0_0_10"/>
<gene>
    <name evidence="1" type="ORF">HMPREF9151_01154</name>
</gene>
<reference evidence="1 2" key="1">
    <citation type="submission" date="2012-05" db="EMBL/GenBank/DDBJ databases">
        <authorList>
            <person name="Weinstock G."/>
            <person name="Sodergren E."/>
            <person name="Lobos E.A."/>
            <person name="Fulton L."/>
            <person name="Fulton R."/>
            <person name="Courtney L."/>
            <person name="Fronick C."/>
            <person name="O'Laughlin M."/>
            <person name="Godfrey J."/>
            <person name="Wilson R.M."/>
            <person name="Miner T."/>
            <person name="Farmer C."/>
            <person name="Delehaunty K."/>
            <person name="Cordes M."/>
            <person name="Minx P."/>
            <person name="Tomlinson C."/>
            <person name="Chen J."/>
            <person name="Wollam A."/>
            <person name="Pepin K.H."/>
            <person name="Bhonagiri V."/>
            <person name="Zhang X."/>
            <person name="Suruliraj S."/>
            <person name="Warren W."/>
            <person name="Mitreva M."/>
            <person name="Mardis E.R."/>
            <person name="Wilson R.K."/>
        </authorList>
    </citation>
    <scope>NUCLEOTIDE SEQUENCE [LARGE SCALE GENOMIC DNA]</scope>
    <source>
        <strain evidence="1 2">F0055</strain>
    </source>
</reference>
<comment type="caution">
    <text evidence="1">The sequence shown here is derived from an EMBL/GenBank/DDBJ whole genome shotgun (WGS) entry which is preliminary data.</text>
</comment>
<accession>L1NCI0</accession>